<keyword evidence="3" id="KW-1185">Reference proteome</keyword>
<evidence type="ECO:0000313" key="2">
    <source>
        <dbReference type="EMBL" id="QDS77029.1"/>
    </source>
</evidence>
<protein>
    <submittedName>
        <fullName evidence="2">Uncharacterized protein</fullName>
    </submittedName>
</protein>
<evidence type="ECO:0000313" key="3">
    <source>
        <dbReference type="Proteomes" id="UP000316270"/>
    </source>
</evidence>
<sequence length="290" mass="33431">MTTLGDMTSTIGVTSEMHHNLSDHKTARAREIYLRRICRDLDIRSTVMEYENFQPEPEFQYPQLAPQLQEPEAGAPVRRRPDPTKPDPPVQDRQQSKARIYLHEKRDIIKYDFDKETMRILYIRDADKNEVTTVPHLVEDWTLWPPPACKNTKEKEWQIRFRKQAQPLLKLSACLNMPVEQSEIFFAHYPIDNEFKKPLALFAGAAVLIPHNGAGVPEPGTMAMISKALRDLARAGTKKGMRMKVVPTPYEKEIKEEQNIVLRKQDGTWVSMGRAWLGEVLQRMGKALVD</sequence>
<dbReference type="EMBL" id="CP042200">
    <property type="protein sequence ID" value="QDS77029.1"/>
    <property type="molecule type" value="Genomic_DNA"/>
</dbReference>
<dbReference type="OrthoDB" id="10416144at2759"/>
<dbReference type="Proteomes" id="UP000316270">
    <property type="component" value="Chromosome 16"/>
</dbReference>
<reference evidence="2 3" key="1">
    <citation type="submission" date="2019-07" db="EMBL/GenBank/DDBJ databases">
        <title>Finished genome of Venturia effusa.</title>
        <authorList>
            <person name="Young C.A."/>
            <person name="Cox M.P."/>
            <person name="Ganley A.R.D."/>
            <person name="David W.J."/>
        </authorList>
    </citation>
    <scope>NUCLEOTIDE SEQUENCE [LARGE SCALE GENOMIC DNA]</scope>
    <source>
        <strain evidence="3">albino</strain>
    </source>
</reference>
<name>A0A517LN13_9PEZI</name>
<accession>A0A517LN13</accession>
<evidence type="ECO:0000256" key="1">
    <source>
        <dbReference type="SAM" id="MobiDB-lite"/>
    </source>
</evidence>
<proteinExistence type="predicted"/>
<organism evidence="2 3">
    <name type="scientific">Venturia effusa</name>
    <dbReference type="NCBI Taxonomy" id="50376"/>
    <lineage>
        <taxon>Eukaryota</taxon>
        <taxon>Fungi</taxon>
        <taxon>Dikarya</taxon>
        <taxon>Ascomycota</taxon>
        <taxon>Pezizomycotina</taxon>
        <taxon>Dothideomycetes</taxon>
        <taxon>Pleosporomycetidae</taxon>
        <taxon>Venturiales</taxon>
        <taxon>Venturiaceae</taxon>
        <taxon>Venturia</taxon>
    </lineage>
</organism>
<feature type="region of interest" description="Disordered" evidence="1">
    <location>
        <begin position="70"/>
        <end position="97"/>
    </location>
</feature>
<dbReference type="AlphaFoldDB" id="A0A517LN13"/>
<gene>
    <name evidence="2" type="ORF">FKW77_006542</name>
</gene>